<keyword evidence="2" id="KW-1133">Transmembrane helix</keyword>
<evidence type="ECO:0000256" key="2">
    <source>
        <dbReference type="SAM" id="Phobius"/>
    </source>
</evidence>
<evidence type="ECO:0000313" key="4">
    <source>
        <dbReference type="EMBL" id="KAF6742495.1"/>
    </source>
</evidence>
<organism evidence="4 5">
    <name type="scientific">Ephemerocybe angulata</name>
    <dbReference type="NCBI Taxonomy" id="980116"/>
    <lineage>
        <taxon>Eukaryota</taxon>
        <taxon>Fungi</taxon>
        <taxon>Dikarya</taxon>
        <taxon>Basidiomycota</taxon>
        <taxon>Agaricomycotina</taxon>
        <taxon>Agaricomycetes</taxon>
        <taxon>Agaricomycetidae</taxon>
        <taxon>Agaricales</taxon>
        <taxon>Agaricineae</taxon>
        <taxon>Psathyrellaceae</taxon>
        <taxon>Ephemerocybe</taxon>
    </lineage>
</organism>
<dbReference type="PANTHER" id="PTHR40465:SF1">
    <property type="entry name" value="DUF6534 DOMAIN-CONTAINING PROTEIN"/>
    <property type="match status" value="1"/>
</dbReference>
<dbReference type="InterPro" id="IPR045339">
    <property type="entry name" value="DUF6534"/>
</dbReference>
<evidence type="ECO:0000259" key="3">
    <source>
        <dbReference type="Pfam" id="PF20152"/>
    </source>
</evidence>
<keyword evidence="2" id="KW-0472">Membrane</keyword>
<dbReference type="EMBL" id="JACGCI010000182">
    <property type="protein sequence ID" value="KAF6742495.1"/>
    <property type="molecule type" value="Genomic_DNA"/>
</dbReference>
<reference evidence="4 5" key="1">
    <citation type="submission" date="2020-07" db="EMBL/GenBank/DDBJ databases">
        <title>Comparative genomics of pyrophilous fungi reveals a link between fire events and developmental genes.</title>
        <authorList>
            <consortium name="DOE Joint Genome Institute"/>
            <person name="Steindorff A.S."/>
            <person name="Carver A."/>
            <person name="Calhoun S."/>
            <person name="Stillman K."/>
            <person name="Liu H."/>
            <person name="Lipzen A."/>
            <person name="Pangilinan J."/>
            <person name="Labutti K."/>
            <person name="Bruns T.D."/>
            <person name="Grigoriev I.V."/>
        </authorList>
    </citation>
    <scope>NUCLEOTIDE SEQUENCE [LARGE SCALE GENOMIC DNA]</scope>
    <source>
        <strain evidence="4 5">CBS 144469</strain>
    </source>
</reference>
<feature type="region of interest" description="Disordered" evidence="1">
    <location>
        <begin position="291"/>
        <end position="356"/>
    </location>
</feature>
<dbReference type="Proteomes" id="UP000521943">
    <property type="component" value="Unassembled WGS sequence"/>
</dbReference>
<feature type="transmembrane region" description="Helical" evidence="2">
    <location>
        <begin position="50"/>
        <end position="67"/>
    </location>
</feature>
<comment type="caution">
    <text evidence="4">The sequence shown here is derived from an EMBL/GenBank/DDBJ whole genome shotgun (WGS) entry which is preliminary data.</text>
</comment>
<proteinExistence type="predicted"/>
<feature type="transmembrane region" description="Helical" evidence="2">
    <location>
        <begin position="109"/>
        <end position="131"/>
    </location>
</feature>
<keyword evidence="2" id="KW-0812">Transmembrane</keyword>
<keyword evidence="5" id="KW-1185">Reference proteome</keyword>
<dbReference type="PANTHER" id="PTHR40465">
    <property type="entry name" value="CHROMOSOME 1, WHOLE GENOME SHOTGUN SEQUENCE"/>
    <property type="match status" value="1"/>
</dbReference>
<gene>
    <name evidence="4" type="ORF">DFP72DRAFT_182077</name>
</gene>
<feature type="transmembrane region" description="Helical" evidence="2">
    <location>
        <begin position="143"/>
        <end position="168"/>
    </location>
</feature>
<feature type="transmembrane region" description="Helical" evidence="2">
    <location>
        <begin position="228"/>
        <end position="253"/>
    </location>
</feature>
<evidence type="ECO:0000313" key="5">
    <source>
        <dbReference type="Proteomes" id="UP000521943"/>
    </source>
</evidence>
<protein>
    <recommendedName>
        <fullName evidence="3">DUF6534 domain-containing protein</fullName>
    </recommendedName>
</protein>
<dbReference type="OrthoDB" id="3206554at2759"/>
<dbReference type="Pfam" id="PF20152">
    <property type="entry name" value="DUF6534"/>
    <property type="match status" value="1"/>
</dbReference>
<sequence>MASVEGVDVGRTYGALLFGASGAFGLSGIVVTQCLVYFKQYPEDSHKTKAMVLASWCAIAITDLALFTFRRLTLPGVRFLDMTHSAFVMLSIYDYFIKYFGDVGGIDIIPWPLAVSVVVTALQTLLVHCFFAVKIFRSSRRNWYITGPIVVLAIARLVSASVTTYNMIHLKRFSAFMIPFPKTMFTTGLSLTAAVDILITGSLCYYLVEIRTRISPCSTMMIKMVDTLTLYTLENGALTCLAAVASLVCWLTMPHNLIFMGLHFVISKLYANSLLASLNMRRQLWQIHGGLDPSSDEGPSNAKKRGAESAFRIQNTSQNKTSKSTFDYPPSPYNNNSDSVPLPPRAESGVLHRRGHEARGDGVIQFRPASSYYWNVIARTTKPNV</sequence>
<feature type="domain" description="DUF6534" evidence="3">
    <location>
        <begin position="192"/>
        <end position="282"/>
    </location>
</feature>
<feature type="transmembrane region" description="Helical" evidence="2">
    <location>
        <begin position="12"/>
        <end position="38"/>
    </location>
</feature>
<accession>A0A8H6H9P7</accession>
<name>A0A8H6H9P7_9AGAR</name>
<feature type="transmembrane region" description="Helical" evidence="2">
    <location>
        <begin position="188"/>
        <end position="208"/>
    </location>
</feature>
<evidence type="ECO:0000256" key="1">
    <source>
        <dbReference type="SAM" id="MobiDB-lite"/>
    </source>
</evidence>
<dbReference type="AlphaFoldDB" id="A0A8H6H9P7"/>
<feature type="compositionally biased region" description="Polar residues" evidence="1">
    <location>
        <begin position="312"/>
        <end position="325"/>
    </location>
</feature>